<sequence>MTKIRWTSKKRKGVEDSDFQSLPLQSSSLRMSPRLKKKKVEEAGTEASPIRLSTPVPKTSTKKMTVKKSKEKEKKTAAKEEKGWKLLLEFEENEGKVFSNFGSNEKYEPGDDDKSQHIDGNMLILSCVSKGQSFDGKAQETSRSSELEVKTRLRRVEEDLASVKNEDNGAVGGRKWRCLPSWSNENGSTRYSPDLYHATWLDEVPCELFCCAKCRCRLRTVGIRRRE</sequence>
<evidence type="ECO:0000256" key="1">
    <source>
        <dbReference type="SAM" id="MobiDB-lite"/>
    </source>
</evidence>
<dbReference type="AlphaFoldDB" id="A0A2P5EJF7"/>
<name>A0A2P5EJF7_TREOI</name>
<protein>
    <submittedName>
        <fullName evidence="2">Uncharacterized protein</fullName>
    </submittedName>
</protein>
<keyword evidence="3" id="KW-1185">Reference proteome</keyword>
<evidence type="ECO:0000313" key="3">
    <source>
        <dbReference type="Proteomes" id="UP000237000"/>
    </source>
</evidence>
<proteinExistence type="predicted"/>
<feature type="compositionally biased region" description="Basic and acidic residues" evidence="1">
    <location>
        <begin position="68"/>
        <end position="78"/>
    </location>
</feature>
<comment type="caution">
    <text evidence="2">The sequence shown here is derived from an EMBL/GenBank/DDBJ whole genome shotgun (WGS) entry which is preliminary data.</text>
</comment>
<reference evidence="3" key="1">
    <citation type="submission" date="2016-06" db="EMBL/GenBank/DDBJ databases">
        <title>Parallel loss of symbiosis genes in relatives of nitrogen-fixing non-legume Parasponia.</title>
        <authorList>
            <person name="Van Velzen R."/>
            <person name="Holmer R."/>
            <person name="Bu F."/>
            <person name="Rutten L."/>
            <person name="Van Zeijl A."/>
            <person name="Liu W."/>
            <person name="Santuari L."/>
            <person name="Cao Q."/>
            <person name="Sharma T."/>
            <person name="Shen D."/>
            <person name="Roswanjaya Y."/>
            <person name="Wardhani T."/>
            <person name="Kalhor M.S."/>
            <person name="Jansen J."/>
            <person name="Van den Hoogen J."/>
            <person name="Gungor B."/>
            <person name="Hartog M."/>
            <person name="Hontelez J."/>
            <person name="Verver J."/>
            <person name="Yang W.-C."/>
            <person name="Schijlen E."/>
            <person name="Repin R."/>
            <person name="Schilthuizen M."/>
            <person name="Schranz E."/>
            <person name="Heidstra R."/>
            <person name="Miyata K."/>
            <person name="Fedorova E."/>
            <person name="Kohlen W."/>
            <person name="Bisseling T."/>
            <person name="Smit S."/>
            <person name="Geurts R."/>
        </authorList>
    </citation>
    <scope>NUCLEOTIDE SEQUENCE [LARGE SCALE GENOMIC DNA]</scope>
    <source>
        <strain evidence="3">cv. RG33-2</strain>
    </source>
</reference>
<evidence type="ECO:0000313" key="2">
    <source>
        <dbReference type="EMBL" id="PON85642.1"/>
    </source>
</evidence>
<organism evidence="2 3">
    <name type="scientific">Trema orientale</name>
    <name type="common">Charcoal tree</name>
    <name type="synonym">Celtis orientalis</name>
    <dbReference type="NCBI Taxonomy" id="63057"/>
    <lineage>
        <taxon>Eukaryota</taxon>
        <taxon>Viridiplantae</taxon>
        <taxon>Streptophyta</taxon>
        <taxon>Embryophyta</taxon>
        <taxon>Tracheophyta</taxon>
        <taxon>Spermatophyta</taxon>
        <taxon>Magnoliopsida</taxon>
        <taxon>eudicotyledons</taxon>
        <taxon>Gunneridae</taxon>
        <taxon>Pentapetalae</taxon>
        <taxon>rosids</taxon>
        <taxon>fabids</taxon>
        <taxon>Rosales</taxon>
        <taxon>Cannabaceae</taxon>
        <taxon>Trema</taxon>
    </lineage>
</organism>
<feature type="region of interest" description="Disordered" evidence="1">
    <location>
        <begin position="1"/>
        <end position="78"/>
    </location>
</feature>
<dbReference type="EMBL" id="JXTC01000144">
    <property type="protein sequence ID" value="PON85642.1"/>
    <property type="molecule type" value="Genomic_DNA"/>
</dbReference>
<dbReference type="InParanoid" id="A0A2P5EJF7"/>
<dbReference type="OrthoDB" id="10528128at2759"/>
<accession>A0A2P5EJF7</accession>
<feature type="compositionally biased region" description="Polar residues" evidence="1">
    <location>
        <begin position="19"/>
        <end position="30"/>
    </location>
</feature>
<feature type="compositionally biased region" description="Basic residues" evidence="1">
    <location>
        <begin position="1"/>
        <end position="12"/>
    </location>
</feature>
<dbReference type="Proteomes" id="UP000237000">
    <property type="component" value="Unassembled WGS sequence"/>
</dbReference>
<gene>
    <name evidence="2" type="ORF">TorRG33x02_184980</name>
</gene>